<dbReference type="PANTHER" id="PTHR10362">
    <property type="entry name" value="HISTIDINE AMMONIA-LYASE"/>
    <property type="match status" value="1"/>
</dbReference>
<dbReference type="PROSITE" id="PS50297">
    <property type="entry name" value="ANK_REP_REGION"/>
    <property type="match status" value="5"/>
</dbReference>
<feature type="repeat" description="ANK" evidence="3">
    <location>
        <begin position="1431"/>
        <end position="1464"/>
    </location>
</feature>
<feature type="repeat" description="ANK" evidence="3">
    <location>
        <begin position="1465"/>
        <end position="1488"/>
    </location>
</feature>
<dbReference type="GO" id="GO:0006559">
    <property type="term" value="P:L-phenylalanine catabolic process"/>
    <property type="evidence" value="ECO:0007669"/>
    <property type="project" value="InterPro"/>
</dbReference>
<dbReference type="InterPro" id="IPR023144">
    <property type="entry name" value="Phe_NH3-lyase_shielding_dom_sf"/>
</dbReference>
<dbReference type="GO" id="GO:0016841">
    <property type="term" value="F:ammonia-lyase activity"/>
    <property type="evidence" value="ECO:0007669"/>
    <property type="project" value="InterPro"/>
</dbReference>
<feature type="repeat" description="ANK" evidence="3">
    <location>
        <begin position="1533"/>
        <end position="1556"/>
    </location>
</feature>
<keyword evidence="7" id="KW-1185">Reference proteome</keyword>
<keyword evidence="2" id="KW-0677">Repeat</keyword>
<evidence type="ECO:0000313" key="7">
    <source>
        <dbReference type="Proteomes" id="UP000044602"/>
    </source>
</evidence>
<keyword evidence="4" id="KW-0456">Lyase</keyword>
<dbReference type="InterPro" id="IPR007111">
    <property type="entry name" value="NACHT_NTPase"/>
</dbReference>
<reference evidence="6 7" key="1">
    <citation type="submission" date="2015-05" db="EMBL/GenBank/DDBJ databases">
        <authorList>
            <person name="Wang D.B."/>
            <person name="Wang M."/>
        </authorList>
    </citation>
    <scope>NUCLEOTIDE SEQUENCE [LARGE SCALE GENOMIC DNA]</scope>
    <source>
        <strain evidence="6">VL1</strain>
    </source>
</reference>
<dbReference type="EMBL" id="CVQH01018890">
    <property type="protein sequence ID" value="CRK25473.1"/>
    <property type="molecule type" value="Genomic_DNA"/>
</dbReference>
<dbReference type="PROSITE" id="PS50837">
    <property type="entry name" value="NACHT"/>
    <property type="match status" value="1"/>
</dbReference>
<dbReference type="CDD" id="cd00332">
    <property type="entry name" value="PAL-HAL"/>
    <property type="match status" value="1"/>
</dbReference>
<protein>
    <recommendedName>
        <fullName evidence="5">NACHT domain-containing protein</fullName>
    </recommendedName>
</protein>
<proteinExistence type="inferred from homology"/>
<comment type="similarity">
    <text evidence="1 4">Belongs to the PAL/histidase family.</text>
</comment>
<evidence type="ECO:0000256" key="2">
    <source>
        <dbReference type="ARBA" id="ARBA00022737"/>
    </source>
</evidence>
<dbReference type="Pfam" id="PF12796">
    <property type="entry name" value="Ank_2"/>
    <property type="match status" value="2"/>
</dbReference>
<feature type="repeat" description="ANK" evidence="3">
    <location>
        <begin position="1499"/>
        <end position="1522"/>
    </location>
</feature>
<dbReference type="PROSITE" id="PS00488">
    <property type="entry name" value="PAL_HISTIDASE"/>
    <property type="match status" value="1"/>
</dbReference>
<dbReference type="GO" id="GO:0005737">
    <property type="term" value="C:cytoplasm"/>
    <property type="evidence" value="ECO:0007669"/>
    <property type="project" value="InterPro"/>
</dbReference>
<evidence type="ECO:0000256" key="3">
    <source>
        <dbReference type="PROSITE-ProRule" id="PRU00023"/>
    </source>
</evidence>
<evidence type="ECO:0000259" key="5">
    <source>
        <dbReference type="PROSITE" id="PS50837"/>
    </source>
</evidence>
<gene>
    <name evidence="6" type="ORF">BN1708_004025</name>
</gene>
<dbReference type="InterPro" id="IPR056884">
    <property type="entry name" value="NPHP3-like_N"/>
</dbReference>
<name>A0A0G4LTR9_VERLO</name>
<dbReference type="Pfam" id="PF22939">
    <property type="entry name" value="WHD_GPIID"/>
    <property type="match status" value="1"/>
</dbReference>
<dbReference type="InterPro" id="IPR036770">
    <property type="entry name" value="Ankyrin_rpt-contain_sf"/>
</dbReference>
<dbReference type="InterPro" id="IPR008948">
    <property type="entry name" value="L-Aspartase-like"/>
</dbReference>
<keyword evidence="3" id="KW-0040">ANK repeat</keyword>
<dbReference type="SUPFAM" id="SSF52540">
    <property type="entry name" value="P-loop containing nucleoside triphosphate hydrolases"/>
    <property type="match status" value="1"/>
</dbReference>
<evidence type="ECO:0000313" key="6">
    <source>
        <dbReference type="EMBL" id="CRK25473.1"/>
    </source>
</evidence>
<dbReference type="Pfam" id="PF00023">
    <property type="entry name" value="Ank"/>
    <property type="match status" value="2"/>
</dbReference>
<accession>A0A0G4LTR9</accession>
<dbReference type="NCBIfam" id="TIGR01226">
    <property type="entry name" value="phe_am_lyase"/>
    <property type="match status" value="1"/>
</dbReference>
<dbReference type="STRING" id="100787.A0A0G4LTR9"/>
<dbReference type="Pfam" id="PF24883">
    <property type="entry name" value="NPHP3_N"/>
    <property type="match status" value="1"/>
</dbReference>
<dbReference type="Gene3D" id="3.40.50.300">
    <property type="entry name" value="P-loop containing nucleotide triphosphate hydrolases"/>
    <property type="match status" value="1"/>
</dbReference>
<dbReference type="InterPro" id="IPR027417">
    <property type="entry name" value="P-loop_NTPase"/>
</dbReference>
<feature type="domain" description="NACHT" evidence="5">
    <location>
        <begin position="929"/>
        <end position="1073"/>
    </location>
</feature>
<organism evidence="6 7">
    <name type="scientific">Verticillium longisporum</name>
    <name type="common">Verticillium dahliae var. longisporum</name>
    <dbReference type="NCBI Taxonomy" id="100787"/>
    <lineage>
        <taxon>Eukaryota</taxon>
        <taxon>Fungi</taxon>
        <taxon>Dikarya</taxon>
        <taxon>Ascomycota</taxon>
        <taxon>Pezizomycotina</taxon>
        <taxon>Sordariomycetes</taxon>
        <taxon>Hypocreomycetidae</taxon>
        <taxon>Glomerellales</taxon>
        <taxon>Plectosphaerellaceae</taxon>
        <taxon>Verticillium</taxon>
    </lineage>
</organism>
<dbReference type="Proteomes" id="UP000044602">
    <property type="component" value="Unassembled WGS sequence"/>
</dbReference>
<dbReference type="InterPro" id="IPR024083">
    <property type="entry name" value="Fumarase/histidase_N"/>
</dbReference>
<evidence type="ECO:0000256" key="4">
    <source>
        <dbReference type="RuleBase" id="RU003954"/>
    </source>
</evidence>
<dbReference type="PROSITE" id="PS50088">
    <property type="entry name" value="ANK_REPEAT"/>
    <property type="match status" value="5"/>
</dbReference>
<evidence type="ECO:0000256" key="1">
    <source>
        <dbReference type="ARBA" id="ARBA00007238"/>
    </source>
</evidence>
<dbReference type="SMART" id="SM00248">
    <property type="entry name" value="ANK"/>
    <property type="match status" value="8"/>
</dbReference>
<dbReference type="Gene3D" id="1.10.274.20">
    <property type="entry name" value="Phenylalanine ammonia-lyase 1, domain 3"/>
    <property type="match status" value="1"/>
</dbReference>
<dbReference type="InterPro" id="IPR005922">
    <property type="entry name" value="Phe_NH3-lyase"/>
</dbReference>
<dbReference type="Gene3D" id="1.10.275.10">
    <property type="entry name" value="Fumarase/aspartase (N-terminal domain)"/>
    <property type="match status" value="1"/>
</dbReference>
<dbReference type="InterPro" id="IPR022313">
    <property type="entry name" value="Phe/His_NH3-lyase_AS"/>
</dbReference>
<dbReference type="SUPFAM" id="SSF48557">
    <property type="entry name" value="L-aspartase-like"/>
    <property type="match status" value="1"/>
</dbReference>
<dbReference type="Pfam" id="PF00221">
    <property type="entry name" value="Lyase_aromatic"/>
    <property type="match status" value="1"/>
</dbReference>
<sequence length="1715" mass="189676">MDDNLFTPRHASVALKTWRKLQDLKAGTSIALDGRSLDVASVVAVARHGLVPHIREDPHLKERLQQSIDVLNSHLDHDWVIYGVNTGFGGSADARTEKLRKLQISLLQHTQSAIIATSDINGELLDRDGQSHAIPTDWVKAAILARANQNLRGHSAVRLEVIETLLKLLRFDITPVVPLRGTISASGDLMPLSYIAGTLTGSPGIRVRHGPSAPQRLTTAQAAFEMHNITPIELAPKEGLGLINGTAPSVALAALIVHEAQQLAILAQLLTTFTAESLAGNVEWSNPFIHAIRPHPGQREAASTIRALLKGSTFVTGLESRKRTGEGLWQDRYSTRTAPQWLGPYLEDLLLAQRQIEIELNSTSDNPVIDTTAGPEGDVYSGGNFQATAVTSAMDKTKNALQMIGRMVYSQCTELINPSLNNGLDANLVFGDPDNSYTMKGIDVNMSAYMAELAALAHPVSAHVQSAELHNQGINSLAFLSARRTMEALDILAHMCACHAYVCCQAIDLRHYHRRFLAAHTPLPALASINIKLDEAQRADVVRLFTDTWHDDNKTDYQTRCRRVASRVASHVLSLAMAQGSAPLEAIAAFEMGLCKDMLAWVADPANDPEPAASVPTGNPAMPGLGQGSSVLYGVVRGALAVPFNRGVLAQGQPTIGSDVLPDGQIFATLTIHHATSSSHLKPIYRPPQAISSPYTDLLKPSQADIQMADPLAIIGVIGVAVQIIGFAAKLGLDWKDAPADIKRVMTEIQVLKTVLSETHANILINDDFKNAFHGRHSTLLTQVGDMAGSTDTNIMVSACKRELDDLHDDLKKRVEGHRMGWDRLKGAFLARKVKEAVENLHRQCATLNSLVVVDALALVAHTHKEVTDARKEQQSWQAGREDKAILDWITTADYSTQQSDFIRRRQAGTGQWLLNSAEYHQWTETSQKTLFCPGIPGAGKTILISIVIEDLYIRFRDNEHVGIAFLYCNFRRQTEQKVEDLLSSLLKQLSQNHTSLPECVRSLYSKHIGKTRPTLEELSRALQTVAKIFSRSFIVVDALDECQLSDGSRHKFLTEVFALQTTSRANFIATSRYIQNITEIFKDSVLLDIRARPEDVWRYLEGNMAHMPSCIDRSPELQAEIITKIVEAVDGMFLLAQLHLDSLKGKRSPKAVRSALRILNDSSRAYDRAYNDAMERIEGQRKDEVELAKQVLSWITCAKRPLSTIELQHALGVEVGETELDLDNISQIEDMMSVCAGLVTVDEESNIIRLVHCSTQEYFMRTWKRWFAYAQMEITEVCATYLSFSSFEAGFCRTDADFEDRLRLHPLYDYVAHFWGDHAREAGETSHLVLCLLRNEKNIEAQVQALWMAKETRLRGYSQCFPMGTRGLHVTAYFGLEKAGKELLNSGDRLDMKDGYGRTPLSWAAGNGREAMAKMLLDTEQVDVDSRDSNGQTPLLWAAAEGREAIVKVLLDKEKVDINSRDSEGQTPLSWAAIEGYEAVVKVLLDKEKVDVNSRDSEGQTPLSWAAIEGYEAVVKMLLDKEKVDVNSRDGDGQTPLSWAALNGNEAVVKVLLDKEKVDVNSKDTTFDRTPLWWAIVKGHEAVVKILLDKEQVDVNSKDTTYGRTPLWWAIVNGREAVVKILLDKGQVDGKSKDTKYWHKLLFWAAANGCGAVVKILSTSNSNIDAEDAHSLTTLQLSAFNGGDEVEELLSAYDAPVLFEFDGLQSLFLPVPKW</sequence>
<dbReference type="InterPro" id="IPR054471">
    <property type="entry name" value="GPIID_WHD"/>
</dbReference>
<dbReference type="InterPro" id="IPR001106">
    <property type="entry name" value="Aromatic_Lyase"/>
</dbReference>
<dbReference type="Gene3D" id="1.25.40.20">
    <property type="entry name" value="Ankyrin repeat-containing domain"/>
    <property type="match status" value="3"/>
</dbReference>
<dbReference type="SUPFAM" id="SSF48403">
    <property type="entry name" value="Ankyrin repeat"/>
    <property type="match status" value="1"/>
</dbReference>
<dbReference type="Gene3D" id="1.20.200.10">
    <property type="entry name" value="Fumarase/aspartase (Central domain)"/>
    <property type="match status" value="1"/>
</dbReference>
<feature type="repeat" description="ANK" evidence="3">
    <location>
        <begin position="1603"/>
        <end position="1627"/>
    </location>
</feature>
<dbReference type="InterPro" id="IPR002110">
    <property type="entry name" value="Ankyrin_rpt"/>
</dbReference>